<protein>
    <recommendedName>
        <fullName evidence="8">Rhodopsin domain-containing protein</fullName>
    </recommendedName>
</protein>
<proteinExistence type="inferred from homology"/>
<name>A0A0C4E496_MAGP6</name>
<evidence type="ECO:0000256" key="3">
    <source>
        <dbReference type="ARBA" id="ARBA00022989"/>
    </source>
</evidence>
<evidence type="ECO:0000256" key="2">
    <source>
        <dbReference type="ARBA" id="ARBA00022692"/>
    </source>
</evidence>
<feature type="transmembrane region" description="Helical" evidence="7">
    <location>
        <begin position="235"/>
        <end position="257"/>
    </location>
</feature>
<keyword evidence="2 7" id="KW-0812">Transmembrane</keyword>
<accession>A0A0C4E496</accession>
<feature type="transmembrane region" description="Helical" evidence="7">
    <location>
        <begin position="33"/>
        <end position="53"/>
    </location>
</feature>
<dbReference type="STRING" id="644358.A0A0C4E496"/>
<dbReference type="Proteomes" id="UP000011715">
    <property type="component" value="Unassembled WGS sequence"/>
</dbReference>
<dbReference type="EMBL" id="ADBL01001763">
    <property type="status" value="NOT_ANNOTATED_CDS"/>
    <property type="molecule type" value="Genomic_DNA"/>
</dbReference>
<gene>
    <name evidence="9" type="ORF">MAPG_07287</name>
</gene>
<feature type="domain" description="Rhodopsin" evidence="8">
    <location>
        <begin position="53"/>
        <end position="298"/>
    </location>
</feature>
<keyword evidence="3 7" id="KW-1133">Transmembrane helix</keyword>
<dbReference type="PANTHER" id="PTHR33048">
    <property type="entry name" value="PTH11-LIKE INTEGRAL MEMBRANE PROTEIN (AFU_ORTHOLOGUE AFUA_5G11245)"/>
    <property type="match status" value="1"/>
</dbReference>
<evidence type="ECO:0000256" key="6">
    <source>
        <dbReference type="SAM" id="MobiDB-lite"/>
    </source>
</evidence>
<feature type="region of interest" description="Disordered" evidence="6">
    <location>
        <begin position="314"/>
        <end position="363"/>
    </location>
</feature>
<comment type="similarity">
    <text evidence="5">Belongs to the SAT4 family.</text>
</comment>
<sequence>MLKEVSELHSMGGAAAGGGMAKNAPERLADSQAYILNNISIAFIVLTSVFLALRFWAKNLTAATVLYLDDLFLVAAYVVNLAMCAMGLIMTRVGGVGQHVEYLEEHDPSKLTGWAQCILAFELIYFTSMSLPKMAIVFLYLRVLNWRGPMRTVAYVVLGLLVATSLSFVITACLQCRPIAFWWDKKLPGGGTCIDVQAFFHSQAIPGIVLDAIIIAMPLQTVWELKLPVAKRIALLLIFAVGSFGMVSSIIRAMTFFNTSAFADRTLASVELVGWSIIETSTYIITNCMASMRPLVSRFAPGWLKSAARWTTSGIGGSGDKSGNRGRMRSYPRQQKSSDLQSDELELTRPPSAGQLGGGVRRN</sequence>
<reference evidence="11" key="1">
    <citation type="submission" date="2010-05" db="EMBL/GenBank/DDBJ databases">
        <title>The genome sequence of Magnaporthe poae strain ATCC 64411.</title>
        <authorList>
            <person name="Ma L.-J."/>
            <person name="Dead R."/>
            <person name="Young S."/>
            <person name="Zeng Q."/>
            <person name="Koehrsen M."/>
            <person name="Alvarado L."/>
            <person name="Berlin A."/>
            <person name="Chapman S.B."/>
            <person name="Chen Z."/>
            <person name="Freedman E."/>
            <person name="Gellesch M."/>
            <person name="Goldberg J."/>
            <person name="Griggs A."/>
            <person name="Gujja S."/>
            <person name="Heilman E.R."/>
            <person name="Heiman D."/>
            <person name="Hepburn T."/>
            <person name="Howarth C."/>
            <person name="Jen D."/>
            <person name="Larson L."/>
            <person name="Mehta T."/>
            <person name="Neiman D."/>
            <person name="Pearson M."/>
            <person name="Roberts A."/>
            <person name="Saif S."/>
            <person name="Shea T."/>
            <person name="Shenoy N."/>
            <person name="Sisk P."/>
            <person name="Stolte C."/>
            <person name="Sykes S."/>
            <person name="Walk T."/>
            <person name="White J."/>
            <person name="Yandava C."/>
            <person name="Haas B."/>
            <person name="Nusbaum C."/>
            <person name="Birren B."/>
        </authorList>
    </citation>
    <scope>NUCLEOTIDE SEQUENCE [LARGE SCALE GENOMIC DNA]</scope>
    <source>
        <strain evidence="11">ATCC 64411 / 73-15</strain>
    </source>
</reference>
<evidence type="ECO:0000256" key="5">
    <source>
        <dbReference type="ARBA" id="ARBA00038359"/>
    </source>
</evidence>
<feature type="transmembrane region" description="Helical" evidence="7">
    <location>
        <begin position="203"/>
        <end position="223"/>
    </location>
</feature>
<dbReference type="GO" id="GO:0016020">
    <property type="term" value="C:membrane"/>
    <property type="evidence" value="ECO:0007669"/>
    <property type="project" value="UniProtKB-SubCell"/>
</dbReference>
<dbReference type="EnsemblFungi" id="MAPG_07287T0">
    <property type="protein sequence ID" value="MAPG_07287T0"/>
    <property type="gene ID" value="MAPG_07287"/>
</dbReference>
<dbReference type="OrthoDB" id="5342292at2759"/>
<keyword evidence="4 7" id="KW-0472">Membrane</keyword>
<evidence type="ECO:0000259" key="8">
    <source>
        <dbReference type="Pfam" id="PF20684"/>
    </source>
</evidence>
<dbReference type="OMA" id="ACIISIW"/>
<evidence type="ECO:0000313" key="9">
    <source>
        <dbReference type="EMBL" id="KLU88300.1"/>
    </source>
</evidence>
<dbReference type="eggNOG" id="ENOG502SMK9">
    <property type="taxonomic scope" value="Eukaryota"/>
</dbReference>
<evidence type="ECO:0000313" key="10">
    <source>
        <dbReference type="EnsemblFungi" id="MAPG_07287T0"/>
    </source>
</evidence>
<reference evidence="9" key="2">
    <citation type="submission" date="2010-05" db="EMBL/GenBank/DDBJ databases">
        <title>The Genome Sequence of Magnaporthe poae strain ATCC 64411.</title>
        <authorList>
            <consortium name="The Broad Institute Genome Sequencing Platform"/>
            <consortium name="Broad Institute Genome Sequencing Center for Infectious Disease"/>
            <person name="Ma L.-J."/>
            <person name="Dead R."/>
            <person name="Young S."/>
            <person name="Zeng Q."/>
            <person name="Koehrsen M."/>
            <person name="Alvarado L."/>
            <person name="Berlin A."/>
            <person name="Chapman S.B."/>
            <person name="Chen Z."/>
            <person name="Freedman E."/>
            <person name="Gellesch M."/>
            <person name="Goldberg J."/>
            <person name="Griggs A."/>
            <person name="Gujja S."/>
            <person name="Heilman E.R."/>
            <person name="Heiman D."/>
            <person name="Hepburn T."/>
            <person name="Howarth C."/>
            <person name="Jen D."/>
            <person name="Larson L."/>
            <person name="Mehta T."/>
            <person name="Neiman D."/>
            <person name="Pearson M."/>
            <person name="Roberts A."/>
            <person name="Saif S."/>
            <person name="Shea T."/>
            <person name="Shenoy N."/>
            <person name="Sisk P."/>
            <person name="Stolte C."/>
            <person name="Sykes S."/>
            <person name="Walk T."/>
            <person name="White J."/>
            <person name="Yandava C."/>
            <person name="Haas B."/>
            <person name="Nusbaum C."/>
            <person name="Birren B."/>
        </authorList>
    </citation>
    <scope>NUCLEOTIDE SEQUENCE</scope>
    <source>
        <strain evidence="9">ATCC 64411</strain>
    </source>
</reference>
<dbReference type="InterPro" id="IPR049326">
    <property type="entry name" value="Rhodopsin_dom_fungi"/>
</dbReference>
<evidence type="ECO:0000313" key="11">
    <source>
        <dbReference type="Proteomes" id="UP000011715"/>
    </source>
</evidence>
<feature type="transmembrane region" description="Helical" evidence="7">
    <location>
        <begin position="113"/>
        <end position="141"/>
    </location>
</feature>
<reference evidence="9" key="3">
    <citation type="submission" date="2011-03" db="EMBL/GenBank/DDBJ databases">
        <title>Annotation of Magnaporthe poae ATCC 64411.</title>
        <authorList>
            <person name="Ma L.-J."/>
            <person name="Dead R."/>
            <person name="Young S.K."/>
            <person name="Zeng Q."/>
            <person name="Gargeya S."/>
            <person name="Fitzgerald M."/>
            <person name="Haas B."/>
            <person name="Abouelleil A."/>
            <person name="Alvarado L."/>
            <person name="Arachchi H.M."/>
            <person name="Berlin A."/>
            <person name="Brown A."/>
            <person name="Chapman S.B."/>
            <person name="Chen Z."/>
            <person name="Dunbar C."/>
            <person name="Freedman E."/>
            <person name="Gearin G."/>
            <person name="Gellesch M."/>
            <person name="Goldberg J."/>
            <person name="Griggs A."/>
            <person name="Gujja S."/>
            <person name="Heiman D."/>
            <person name="Howarth C."/>
            <person name="Larson L."/>
            <person name="Lui A."/>
            <person name="MacDonald P.J.P."/>
            <person name="Mehta T."/>
            <person name="Montmayeur A."/>
            <person name="Murphy C."/>
            <person name="Neiman D."/>
            <person name="Pearson M."/>
            <person name="Priest M."/>
            <person name="Roberts A."/>
            <person name="Saif S."/>
            <person name="Shea T."/>
            <person name="Shenoy N."/>
            <person name="Sisk P."/>
            <person name="Stolte C."/>
            <person name="Sykes S."/>
            <person name="Yandava C."/>
            <person name="Wortman J."/>
            <person name="Nusbaum C."/>
            <person name="Birren B."/>
        </authorList>
    </citation>
    <scope>NUCLEOTIDE SEQUENCE</scope>
    <source>
        <strain evidence="9">ATCC 64411</strain>
    </source>
</reference>
<reference evidence="10" key="4">
    <citation type="journal article" date="2015" name="G3 (Bethesda)">
        <title>Genome sequences of three phytopathogenic species of the Magnaporthaceae family of fungi.</title>
        <authorList>
            <person name="Okagaki L.H."/>
            <person name="Nunes C.C."/>
            <person name="Sailsbery J."/>
            <person name="Clay B."/>
            <person name="Brown D."/>
            <person name="John T."/>
            <person name="Oh Y."/>
            <person name="Young N."/>
            <person name="Fitzgerald M."/>
            <person name="Haas B.J."/>
            <person name="Zeng Q."/>
            <person name="Young S."/>
            <person name="Adiconis X."/>
            <person name="Fan L."/>
            <person name="Levin J.Z."/>
            <person name="Mitchell T.K."/>
            <person name="Okubara P.A."/>
            <person name="Farman M.L."/>
            <person name="Kohn L.M."/>
            <person name="Birren B."/>
            <person name="Ma L.-J."/>
            <person name="Dean R.A."/>
        </authorList>
    </citation>
    <scope>NUCLEOTIDE SEQUENCE</scope>
    <source>
        <strain evidence="10">ATCC 64411 / 73-15</strain>
    </source>
</reference>
<feature type="transmembrane region" description="Helical" evidence="7">
    <location>
        <begin position="65"/>
        <end position="93"/>
    </location>
</feature>
<dbReference type="PANTHER" id="PTHR33048:SF47">
    <property type="entry name" value="INTEGRAL MEMBRANE PROTEIN-RELATED"/>
    <property type="match status" value="1"/>
</dbReference>
<dbReference type="Pfam" id="PF20684">
    <property type="entry name" value="Fung_rhodopsin"/>
    <property type="match status" value="1"/>
</dbReference>
<dbReference type="EMBL" id="GL876971">
    <property type="protein sequence ID" value="KLU88300.1"/>
    <property type="molecule type" value="Genomic_DNA"/>
</dbReference>
<evidence type="ECO:0000256" key="1">
    <source>
        <dbReference type="ARBA" id="ARBA00004141"/>
    </source>
</evidence>
<evidence type="ECO:0000256" key="7">
    <source>
        <dbReference type="SAM" id="Phobius"/>
    </source>
</evidence>
<evidence type="ECO:0000256" key="4">
    <source>
        <dbReference type="ARBA" id="ARBA00023136"/>
    </source>
</evidence>
<organism evidence="10 11">
    <name type="scientific">Magnaporthiopsis poae (strain ATCC 64411 / 73-15)</name>
    <name type="common">Kentucky bluegrass fungus</name>
    <name type="synonym">Magnaporthe poae</name>
    <dbReference type="NCBI Taxonomy" id="644358"/>
    <lineage>
        <taxon>Eukaryota</taxon>
        <taxon>Fungi</taxon>
        <taxon>Dikarya</taxon>
        <taxon>Ascomycota</taxon>
        <taxon>Pezizomycotina</taxon>
        <taxon>Sordariomycetes</taxon>
        <taxon>Sordariomycetidae</taxon>
        <taxon>Magnaporthales</taxon>
        <taxon>Magnaporthaceae</taxon>
        <taxon>Magnaporthiopsis</taxon>
    </lineage>
</organism>
<comment type="subcellular location">
    <subcellularLocation>
        <location evidence="1">Membrane</location>
        <topology evidence="1">Multi-pass membrane protein</topology>
    </subcellularLocation>
</comment>
<dbReference type="AlphaFoldDB" id="A0A0C4E496"/>
<keyword evidence="11" id="KW-1185">Reference proteome</keyword>
<dbReference type="VEuPathDB" id="FungiDB:MAPG_07287"/>
<reference evidence="10" key="5">
    <citation type="submission" date="2015-06" db="UniProtKB">
        <authorList>
            <consortium name="EnsemblFungi"/>
        </authorList>
    </citation>
    <scope>IDENTIFICATION</scope>
    <source>
        <strain evidence="10">ATCC 64411</strain>
    </source>
</reference>
<feature type="transmembrane region" description="Helical" evidence="7">
    <location>
        <begin position="153"/>
        <end position="183"/>
    </location>
</feature>
<dbReference type="InterPro" id="IPR052337">
    <property type="entry name" value="SAT4-like"/>
</dbReference>